<dbReference type="InterPro" id="IPR029044">
    <property type="entry name" value="Nucleotide-diphossugar_trans"/>
</dbReference>
<feature type="domain" description="Glycosyltransferase 2-like" evidence="1">
    <location>
        <begin position="5"/>
        <end position="139"/>
    </location>
</feature>
<dbReference type="Proteomes" id="UP000192911">
    <property type="component" value="Unassembled WGS sequence"/>
</dbReference>
<dbReference type="PANTHER" id="PTHR43685:SF11">
    <property type="entry name" value="GLYCOSYLTRANSFERASE TAGX-RELATED"/>
    <property type="match status" value="1"/>
</dbReference>
<dbReference type="OrthoDB" id="9785185at2"/>
<dbReference type="InterPro" id="IPR050834">
    <property type="entry name" value="Glycosyltransf_2"/>
</dbReference>
<sequence length="430" mass="49297">MPILSIVIPTRNRAARLRELLQSLRRAVERAQCEAGVEIVCVDNCSRDDTKAVAEEYVRTLSYVRYQVHQKEYLTAEESLFNALQYARADYVWSLGDDDIVIDDAFERLLPILEQAQFDFILMNLRGKIESREYRYCHSPSPLIGYKKGLDMFRDFGLISATTTVSCLCFRKTRIMSVDWRRFQEISSIYSHSVSFFAAYHDRPVAFMPEPVIIYNSNTLDEELERFEHVSVAKAKPVFFPFTTGLAALLAEGSRKTGVALSELLTFEELEISKTNWQVKHSVLGAFICGMLINQIRVYIDNVRQASAPVLFDLADMRRIAALVPETDRGLRSILAGLLALLERKPSRPLVYAFWALSGSRALTRLRLWIVSNILLRRMDRMIERYTRALIEYERQFFDNRLALSDPSRAVISFDAGTPSKTTRGYPVVP</sequence>
<evidence type="ECO:0000313" key="2">
    <source>
        <dbReference type="EMBL" id="SMF13326.1"/>
    </source>
</evidence>
<dbReference type="PANTHER" id="PTHR43685">
    <property type="entry name" value="GLYCOSYLTRANSFERASE"/>
    <property type="match status" value="1"/>
</dbReference>
<accession>A0A1X7DE79</accession>
<dbReference type="EMBL" id="FXAH01000003">
    <property type="protein sequence ID" value="SMF13326.1"/>
    <property type="molecule type" value="Genomic_DNA"/>
</dbReference>
<evidence type="ECO:0000259" key="1">
    <source>
        <dbReference type="Pfam" id="PF00535"/>
    </source>
</evidence>
<dbReference type="GeneID" id="95548748"/>
<dbReference type="STRING" id="28094.SAMN06295900_10339"/>
<dbReference type="Gene3D" id="3.90.550.10">
    <property type="entry name" value="Spore Coat Polysaccharide Biosynthesis Protein SpsA, Chain A"/>
    <property type="match status" value="1"/>
</dbReference>
<organism evidence="2 3">
    <name type="scientific">Trinickia caryophylli</name>
    <name type="common">Paraburkholderia caryophylli</name>
    <dbReference type="NCBI Taxonomy" id="28094"/>
    <lineage>
        <taxon>Bacteria</taxon>
        <taxon>Pseudomonadati</taxon>
        <taxon>Pseudomonadota</taxon>
        <taxon>Betaproteobacteria</taxon>
        <taxon>Burkholderiales</taxon>
        <taxon>Burkholderiaceae</taxon>
        <taxon>Trinickia</taxon>
    </lineage>
</organism>
<dbReference type="SUPFAM" id="SSF53448">
    <property type="entry name" value="Nucleotide-diphospho-sugar transferases"/>
    <property type="match status" value="1"/>
</dbReference>
<keyword evidence="2" id="KW-0808">Transferase</keyword>
<reference evidence="3" key="1">
    <citation type="submission" date="2017-04" db="EMBL/GenBank/DDBJ databases">
        <authorList>
            <person name="Varghese N."/>
            <person name="Submissions S."/>
        </authorList>
    </citation>
    <scope>NUCLEOTIDE SEQUENCE [LARGE SCALE GENOMIC DNA]</scope>
    <source>
        <strain evidence="3">Ballard 720</strain>
    </source>
</reference>
<dbReference type="GO" id="GO:0016740">
    <property type="term" value="F:transferase activity"/>
    <property type="evidence" value="ECO:0007669"/>
    <property type="project" value="UniProtKB-KW"/>
</dbReference>
<gene>
    <name evidence="2" type="ORF">SAMN06295900_10339</name>
</gene>
<dbReference type="RefSeq" id="WP_085225607.1">
    <property type="nucleotide sequence ID" value="NZ_BSQD01000003.1"/>
</dbReference>
<dbReference type="InterPro" id="IPR001173">
    <property type="entry name" value="Glyco_trans_2-like"/>
</dbReference>
<dbReference type="AlphaFoldDB" id="A0A1X7DE79"/>
<proteinExistence type="predicted"/>
<dbReference type="Pfam" id="PF00535">
    <property type="entry name" value="Glycos_transf_2"/>
    <property type="match status" value="1"/>
</dbReference>
<keyword evidence="3" id="KW-1185">Reference proteome</keyword>
<name>A0A1X7DE79_TRICW</name>
<evidence type="ECO:0000313" key="3">
    <source>
        <dbReference type="Proteomes" id="UP000192911"/>
    </source>
</evidence>
<protein>
    <submittedName>
        <fullName evidence="2">Glycosyl transferase family 2</fullName>
    </submittedName>
</protein>
<dbReference type="CDD" id="cd00761">
    <property type="entry name" value="Glyco_tranf_GTA_type"/>
    <property type="match status" value="1"/>
</dbReference>